<reference evidence="6" key="2">
    <citation type="submission" date="2023-04" db="EMBL/GenBank/DDBJ databases">
        <authorList>
            <person name="Bruccoleri R.E."/>
            <person name="Oakeley E.J."/>
            <person name="Faust A.-M."/>
            <person name="Dessus-Babus S."/>
            <person name="Altorfer M."/>
            <person name="Burckhardt D."/>
            <person name="Oertli M."/>
            <person name="Naumann U."/>
            <person name="Petersen F."/>
            <person name="Wong J."/>
        </authorList>
    </citation>
    <scope>NUCLEOTIDE SEQUENCE</scope>
    <source>
        <strain evidence="6">GSM-AAB239-AS_SAM_17_03QT</strain>
        <tissue evidence="6">Leaf</tissue>
    </source>
</reference>
<organism evidence="6 7">
    <name type="scientific">Iris pallida</name>
    <name type="common">Sweet iris</name>
    <dbReference type="NCBI Taxonomy" id="29817"/>
    <lineage>
        <taxon>Eukaryota</taxon>
        <taxon>Viridiplantae</taxon>
        <taxon>Streptophyta</taxon>
        <taxon>Embryophyta</taxon>
        <taxon>Tracheophyta</taxon>
        <taxon>Spermatophyta</taxon>
        <taxon>Magnoliopsida</taxon>
        <taxon>Liliopsida</taxon>
        <taxon>Asparagales</taxon>
        <taxon>Iridaceae</taxon>
        <taxon>Iridoideae</taxon>
        <taxon>Irideae</taxon>
        <taxon>Iris</taxon>
    </lineage>
</organism>
<dbReference type="GO" id="GO:0042721">
    <property type="term" value="C:TIM22 mitochondrial import inner membrane insertion complex"/>
    <property type="evidence" value="ECO:0007669"/>
    <property type="project" value="InterPro"/>
</dbReference>
<dbReference type="Proteomes" id="UP001140949">
    <property type="component" value="Unassembled WGS sequence"/>
</dbReference>
<comment type="caution">
    <text evidence="6">The sequence shown here is derived from an EMBL/GenBank/DDBJ whole genome shotgun (WGS) entry which is preliminary data.</text>
</comment>
<name>A0AAX6H9B4_IRIPA</name>
<dbReference type="GO" id="GO:0030943">
    <property type="term" value="F:mitochondrion targeting sequence binding"/>
    <property type="evidence" value="ECO:0007669"/>
    <property type="project" value="TreeGrafter"/>
</dbReference>
<accession>A0AAX6H9B4</accession>
<evidence type="ECO:0000256" key="1">
    <source>
        <dbReference type="ARBA" id="ARBA00004141"/>
    </source>
</evidence>
<dbReference type="GO" id="GO:0008320">
    <property type="term" value="F:protein transmembrane transporter activity"/>
    <property type="evidence" value="ECO:0007669"/>
    <property type="project" value="TreeGrafter"/>
</dbReference>
<evidence type="ECO:0000256" key="2">
    <source>
        <dbReference type="ARBA" id="ARBA00022692"/>
    </source>
</evidence>
<reference evidence="6" key="1">
    <citation type="journal article" date="2023" name="GigaByte">
        <title>Genome assembly of the bearded iris, Iris pallida Lam.</title>
        <authorList>
            <person name="Bruccoleri R.E."/>
            <person name="Oakeley E.J."/>
            <person name="Faust A.M.E."/>
            <person name="Altorfer M."/>
            <person name="Dessus-Babus S."/>
            <person name="Burckhardt D."/>
            <person name="Oertli M."/>
            <person name="Naumann U."/>
            <person name="Petersen F."/>
            <person name="Wong J."/>
        </authorList>
    </citation>
    <scope>NUCLEOTIDE SEQUENCE</scope>
    <source>
        <strain evidence="6">GSM-AAB239-AS_SAM_17_03QT</strain>
    </source>
</reference>
<evidence type="ECO:0008006" key="8">
    <source>
        <dbReference type="Google" id="ProtNLM"/>
    </source>
</evidence>
<evidence type="ECO:0000256" key="4">
    <source>
        <dbReference type="ARBA" id="ARBA00023136"/>
    </source>
</evidence>
<dbReference type="PANTHER" id="PTHR14110">
    <property type="entry name" value="MITOCHONDRIAL IMPORT INNER MEMBRANE TRANSLOCASE SUBUNIT TIM22"/>
    <property type="match status" value="1"/>
</dbReference>
<evidence type="ECO:0000313" key="7">
    <source>
        <dbReference type="Proteomes" id="UP001140949"/>
    </source>
</evidence>
<evidence type="ECO:0000256" key="3">
    <source>
        <dbReference type="ARBA" id="ARBA00022989"/>
    </source>
</evidence>
<dbReference type="PANTHER" id="PTHR14110:SF10">
    <property type="entry name" value="OS04G0376100 PROTEIN"/>
    <property type="match status" value="1"/>
</dbReference>
<proteinExistence type="predicted"/>
<keyword evidence="2 5" id="KW-0812">Transmembrane</keyword>
<gene>
    <name evidence="6" type="ORF">M6B38_121905</name>
</gene>
<dbReference type="EMBL" id="JANAVB010011399">
    <property type="protein sequence ID" value="KAJ6837248.1"/>
    <property type="molecule type" value="Genomic_DNA"/>
</dbReference>
<dbReference type="AlphaFoldDB" id="A0AAX6H9B4"/>
<dbReference type="GO" id="GO:0045039">
    <property type="term" value="P:protein insertion into mitochondrial inner membrane"/>
    <property type="evidence" value="ECO:0007669"/>
    <property type="project" value="InterPro"/>
</dbReference>
<protein>
    <recommendedName>
        <fullName evidence="8">Mitochondrial import inner membrane translocase subunit Tim17/Tim22/Tim23 family protein</fullName>
    </recommendedName>
</protein>
<comment type="subcellular location">
    <subcellularLocation>
        <location evidence="1">Membrane</location>
        <topology evidence="1">Multi-pass membrane protein</topology>
    </subcellularLocation>
</comment>
<evidence type="ECO:0000313" key="6">
    <source>
        <dbReference type="EMBL" id="KAJ6837248.1"/>
    </source>
</evidence>
<feature type="transmembrane region" description="Helical" evidence="5">
    <location>
        <begin position="20"/>
        <end position="39"/>
    </location>
</feature>
<keyword evidence="4 5" id="KW-0472">Membrane</keyword>
<keyword evidence="7" id="KW-1185">Reference proteome</keyword>
<sequence>MASDGKSPPVRPSDGWKERIIVPTILAGLAGAGTGLLWCRRKSFGGAKLAASYSANLAIVAGCYSGARELARDARASEPDDLINSLIGGVASGAVLGRLQGGQLGAVRYAILFAAAGTTLDFATLKLRPFFHDLRSTAKDKINSFSNWRLPEWSPIQILDEEAVAAKHAREQKLYAQRALGKIDKEES</sequence>
<dbReference type="InterPro" id="IPR039175">
    <property type="entry name" value="TIM22"/>
</dbReference>
<keyword evidence="3 5" id="KW-1133">Transmembrane helix</keyword>
<evidence type="ECO:0000256" key="5">
    <source>
        <dbReference type="SAM" id="Phobius"/>
    </source>
</evidence>